<keyword evidence="2" id="KW-0411">Iron-sulfur</keyword>
<dbReference type="InterPro" id="IPR051398">
    <property type="entry name" value="Polysacch_Deacetylase"/>
</dbReference>
<keyword evidence="6" id="KW-1185">Reference proteome</keyword>
<dbReference type="GO" id="GO:0051536">
    <property type="term" value="F:iron-sulfur cluster binding"/>
    <property type="evidence" value="ECO:0007669"/>
    <property type="project" value="UniProtKB-KW"/>
</dbReference>
<dbReference type="PANTHER" id="PTHR34216:SF7">
    <property type="entry name" value="POLY-BETA-1,6-N-ACETYL-D-GLUCOSAMINE N-DEACETYLASE"/>
    <property type="match status" value="1"/>
</dbReference>
<dbReference type="InterPro" id="IPR002509">
    <property type="entry name" value="NODB_dom"/>
</dbReference>
<name>A0A0B5BHE0_9BACT</name>
<dbReference type="PROSITE" id="PS51318">
    <property type="entry name" value="TAT"/>
    <property type="match status" value="1"/>
</dbReference>
<dbReference type="Gene3D" id="3.20.20.370">
    <property type="entry name" value="Glycoside hydrolase/deacetylase"/>
    <property type="match status" value="1"/>
</dbReference>
<dbReference type="InterPro" id="IPR006311">
    <property type="entry name" value="TAT_signal"/>
</dbReference>
<proteinExistence type="predicted"/>
<dbReference type="PROSITE" id="PS51677">
    <property type="entry name" value="NODB"/>
    <property type="match status" value="1"/>
</dbReference>
<dbReference type="EMBL" id="CP009788">
    <property type="protein sequence ID" value="AJE03446.1"/>
    <property type="molecule type" value="Genomic_DNA"/>
</dbReference>
<dbReference type="PANTHER" id="PTHR34216">
    <property type="match status" value="1"/>
</dbReference>
<organism evidence="5 6">
    <name type="scientific">Geobacter pickeringii</name>
    <dbReference type="NCBI Taxonomy" id="345632"/>
    <lineage>
        <taxon>Bacteria</taxon>
        <taxon>Pseudomonadati</taxon>
        <taxon>Thermodesulfobacteriota</taxon>
        <taxon>Desulfuromonadia</taxon>
        <taxon>Geobacterales</taxon>
        <taxon>Geobacteraceae</taxon>
        <taxon>Geobacter</taxon>
    </lineage>
</organism>
<dbReference type="STRING" id="345632.GPICK_08845"/>
<keyword evidence="2" id="KW-0408">Iron</keyword>
<evidence type="ECO:0000256" key="2">
    <source>
        <dbReference type="ARBA" id="ARBA00023014"/>
    </source>
</evidence>
<keyword evidence="2" id="KW-0479">Metal-binding</keyword>
<protein>
    <submittedName>
        <fullName evidence="5">Polysaccharide deacetylase</fullName>
    </submittedName>
</protein>
<dbReference type="AlphaFoldDB" id="A0A0B5BHE0"/>
<dbReference type="HOGENOM" id="CLU_030024_2_2_7"/>
<dbReference type="Proteomes" id="UP000057609">
    <property type="component" value="Chromosome"/>
</dbReference>
<accession>A0A0B5BHE0</accession>
<evidence type="ECO:0000313" key="5">
    <source>
        <dbReference type="EMBL" id="AJE03446.1"/>
    </source>
</evidence>
<evidence type="ECO:0000256" key="3">
    <source>
        <dbReference type="SAM" id="SignalP"/>
    </source>
</evidence>
<keyword evidence="1 3" id="KW-0732">Signal</keyword>
<dbReference type="RefSeq" id="WP_039742330.1">
    <property type="nucleotide sequence ID" value="NZ_CP009788.1"/>
</dbReference>
<dbReference type="GO" id="GO:0005975">
    <property type="term" value="P:carbohydrate metabolic process"/>
    <property type="evidence" value="ECO:0007669"/>
    <property type="project" value="InterPro"/>
</dbReference>
<reference evidence="5 6" key="1">
    <citation type="journal article" date="2015" name="Genome Announc.">
        <title>Complete Genome of Geobacter pickeringii G13T, a Metal-Reducing Isolate from Sedimentary Kaolin Deposits.</title>
        <authorList>
            <person name="Badalamenti J.P."/>
            <person name="Bond D.R."/>
        </authorList>
    </citation>
    <scope>NUCLEOTIDE SEQUENCE [LARGE SCALE GENOMIC DNA]</scope>
    <source>
        <strain evidence="5 6">G13</strain>
    </source>
</reference>
<feature type="signal peptide" evidence="3">
    <location>
        <begin position="1"/>
        <end position="28"/>
    </location>
</feature>
<dbReference type="SUPFAM" id="SSF88713">
    <property type="entry name" value="Glycoside hydrolase/deacetylase"/>
    <property type="match status" value="1"/>
</dbReference>
<dbReference type="KEGG" id="gpi:GPICK_08845"/>
<gene>
    <name evidence="5" type="ORF">GPICK_08845</name>
</gene>
<sequence length="257" mass="28391">MDITRRQFMVLTGAALASLSIPLQGAMAMPGAVPVLLYHDISNQYGDPYTISPALFAAQMEWLYANGYRTIAVRDAAAAAARGEKAVVITFDDGYASFIDHAHPLFRTYGFHCTIAVIGAHVGGFIERDGRRPVLSWDEYRYLVADGLVEIACHTQDLHAISRMKSASTAEMEADLMLFQQTVEREMGAKARVLAWPYGIYNRDRIEAAQRAGFTEILTSNEGYLSSGSSLDEVPRLNIGNRLDLVSFNQYLGGKER</sequence>
<feature type="chain" id="PRO_5002112689" evidence="3">
    <location>
        <begin position="29"/>
        <end position="257"/>
    </location>
</feature>
<evidence type="ECO:0000259" key="4">
    <source>
        <dbReference type="PROSITE" id="PS51677"/>
    </source>
</evidence>
<evidence type="ECO:0000256" key="1">
    <source>
        <dbReference type="ARBA" id="ARBA00022729"/>
    </source>
</evidence>
<dbReference type="InterPro" id="IPR011330">
    <property type="entry name" value="Glyco_hydro/deAcase_b/a-brl"/>
</dbReference>
<dbReference type="OrthoDB" id="9776235at2"/>
<dbReference type="GO" id="GO:0016810">
    <property type="term" value="F:hydrolase activity, acting on carbon-nitrogen (but not peptide) bonds"/>
    <property type="evidence" value="ECO:0007669"/>
    <property type="project" value="InterPro"/>
</dbReference>
<evidence type="ECO:0000313" key="6">
    <source>
        <dbReference type="Proteomes" id="UP000057609"/>
    </source>
</evidence>
<dbReference type="Pfam" id="PF01522">
    <property type="entry name" value="Polysacc_deac_1"/>
    <property type="match status" value="1"/>
</dbReference>
<dbReference type="CDD" id="cd10918">
    <property type="entry name" value="CE4_NodB_like_5s_6s"/>
    <property type="match status" value="1"/>
</dbReference>
<feature type="domain" description="NodB homology" evidence="4">
    <location>
        <begin position="85"/>
        <end position="257"/>
    </location>
</feature>